<dbReference type="Proteomes" id="UP000029861">
    <property type="component" value="Unassembled WGS sequence"/>
</dbReference>
<keyword evidence="1" id="KW-1133">Transmembrane helix</keyword>
<feature type="transmembrane region" description="Helical" evidence="1">
    <location>
        <begin position="62"/>
        <end position="85"/>
    </location>
</feature>
<evidence type="ECO:0000313" key="3">
    <source>
        <dbReference type="Proteomes" id="UP000029861"/>
    </source>
</evidence>
<dbReference type="EMBL" id="JRPK02000051">
    <property type="protein sequence ID" value="TLD95091.1"/>
    <property type="molecule type" value="Genomic_DNA"/>
</dbReference>
<accession>A0A4U8T6A8</accession>
<evidence type="ECO:0000313" key="2">
    <source>
        <dbReference type="EMBL" id="TLD95091.1"/>
    </source>
</evidence>
<comment type="caution">
    <text evidence="2">The sequence shown here is derived from an EMBL/GenBank/DDBJ whole genome shotgun (WGS) entry which is preliminary data.</text>
</comment>
<gene>
    <name evidence="2" type="ORF">LS80_009595</name>
</gene>
<sequence length="233" mass="27738">MSENLKSDRESKYEAIHTESTRLEKRESIANIESKKDSKNKNEVRLDSNGDEIVYKIKPKYYFFNTLTHIIILVLCVILLCVGVFTDIFTALLVKIVWSIFFGFSIYHIYDTLFGMVCFYVTNIGIGFKRRRLFGIQKKFFKFGEVEVSIGEYEIFVLYNHNEIFIAPLYAKGWYRRKNAYRLNFLNFFLNEDEKIYEIWDFIRKKSKIALESKSIDTHSINLNTFFICFIKE</sequence>
<reference evidence="2 3" key="1">
    <citation type="journal article" date="2014" name="Genome Announc.">
        <title>Draft genome sequences of eight enterohepatic helicobacter species isolated from both laboratory and wild rodents.</title>
        <authorList>
            <person name="Sheh A."/>
            <person name="Shen Z."/>
            <person name="Fox J.G."/>
        </authorList>
    </citation>
    <scope>NUCLEOTIDE SEQUENCE [LARGE SCALE GENOMIC DNA]</scope>
    <source>
        <strain evidence="2 3">ATCC 49310</strain>
    </source>
</reference>
<name>A0A4U8T6A8_9HELI</name>
<dbReference type="AlphaFoldDB" id="A0A4U8T6A8"/>
<dbReference type="RefSeq" id="WP_034321424.1">
    <property type="nucleotide sequence ID" value="NZ_FZNF01000016.1"/>
</dbReference>
<evidence type="ECO:0000256" key="1">
    <source>
        <dbReference type="SAM" id="Phobius"/>
    </source>
</evidence>
<protein>
    <submittedName>
        <fullName evidence="2">Uncharacterized protein</fullName>
    </submittedName>
</protein>
<organism evidence="2 3">
    <name type="scientific">Helicobacter trogontum</name>
    <dbReference type="NCBI Taxonomy" id="50960"/>
    <lineage>
        <taxon>Bacteria</taxon>
        <taxon>Pseudomonadati</taxon>
        <taxon>Campylobacterota</taxon>
        <taxon>Epsilonproteobacteria</taxon>
        <taxon>Campylobacterales</taxon>
        <taxon>Helicobacteraceae</taxon>
        <taxon>Helicobacter</taxon>
    </lineage>
</organism>
<keyword evidence="1" id="KW-0472">Membrane</keyword>
<keyword evidence="1" id="KW-0812">Transmembrane</keyword>
<feature type="transmembrane region" description="Helical" evidence="1">
    <location>
        <begin position="97"/>
        <end position="122"/>
    </location>
</feature>
<proteinExistence type="predicted"/>